<dbReference type="Proteomes" id="UP000749559">
    <property type="component" value="Unassembled WGS sequence"/>
</dbReference>
<dbReference type="OrthoDB" id="1055097at2759"/>
<protein>
    <submittedName>
        <fullName evidence="4">Uncharacterized protein</fullName>
    </submittedName>
</protein>
<feature type="non-terminal residue" evidence="4">
    <location>
        <position position="177"/>
    </location>
</feature>
<dbReference type="Gene3D" id="3.80.10.10">
    <property type="entry name" value="Ribonuclease Inhibitor"/>
    <property type="match status" value="1"/>
</dbReference>
<dbReference type="EMBL" id="CAIIXF020000008">
    <property type="protein sequence ID" value="CAH1793275.1"/>
    <property type="molecule type" value="Genomic_DNA"/>
</dbReference>
<organism evidence="4 5">
    <name type="scientific">Owenia fusiformis</name>
    <name type="common">Polychaete worm</name>
    <dbReference type="NCBI Taxonomy" id="6347"/>
    <lineage>
        <taxon>Eukaryota</taxon>
        <taxon>Metazoa</taxon>
        <taxon>Spiralia</taxon>
        <taxon>Lophotrochozoa</taxon>
        <taxon>Annelida</taxon>
        <taxon>Polychaeta</taxon>
        <taxon>Sedentaria</taxon>
        <taxon>Canalipalpata</taxon>
        <taxon>Sabellida</taxon>
        <taxon>Oweniida</taxon>
        <taxon>Oweniidae</taxon>
        <taxon>Owenia</taxon>
    </lineage>
</organism>
<dbReference type="PANTHER" id="PTHR24373:SF370">
    <property type="entry name" value="FISH-LIPS, ISOFORM E"/>
    <property type="match status" value="1"/>
</dbReference>
<dbReference type="PANTHER" id="PTHR24373">
    <property type="entry name" value="SLIT RELATED LEUCINE-RICH REPEAT NEURONAL PROTEIN"/>
    <property type="match status" value="1"/>
</dbReference>
<dbReference type="InterPro" id="IPR003591">
    <property type="entry name" value="Leu-rich_rpt_typical-subtyp"/>
</dbReference>
<evidence type="ECO:0000313" key="5">
    <source>
        <dbReference type="Proteomes" id="UP000749559"/>
    </source>
</evidence>
<dbReference type="InterPro" id="IPR050328">
    <property type="entry name" value="Dev_Immune_Receptor"/>
</dbReference>
<dbReference type="GO" id="GO:0005615">
    <property type="term" value="C:extracellular space"/>
    <property type="evidence" value="ECO:0007669"/>
    <property type="project" value="TreeGrafter"/>
</dbReference>
<dbReference type="SUPFAM" id="SSF52058">
    <property type="entry name" value="L domain-like"/>
    <property type="match status" value="1"/>
</dbReference>
<accession>A0A8S4PJG5</accession>
<dbReference type="AlphaFoldDB" id="A0A8S4PJG5"/>
<keyword evidence="3" id="KW-0677">Repeat</keyword>
<evidence type="ECO:0000256" key="3">
    <source>
        <dbReference type="ARBA" id="ARBA00022737"/>
    </source>
</evidence>
<evidence type="ECO:0000313" key="4">
    <source>
        <dbReference type="EMBL" id="CAH1793275.1"/>
    </source>
</evidence>
<dbReference type="SMART" id="SM00369">
    <property type="entry name" value="LRR_TYP"/>
    <property type="match status" value="2"/>
</dbReference>
<evidence type="ECO:0000256" key="1">
    <source>
        <dbReference type="ARBA" id="ARBA00022614"/>
    </source>
</evidence>
<reference evidence="4" key="1">
    <citation type="submission" date="2022-03" db="EMBL/GenBank/DDBJ databases">
        <authorList>
            <person name="Martin C."/>
        </authorList>
    </citation>
    <scope>NUCLEOTIDE SEQUENCE</scope>
</reference>
<dbReference type="GO" id="GO:0031012">
    <property type="term" value="C:extracellular matrix"/>
    <property type="evidence" value="ECO:0007669"/>
    <property type="project" value="TreeGrafter"/>
</dbReference>
<dbReference type="Pfam" id="PF13855">
    <property type="entry name" value="LRR_8"/>
    <property type="match status" value="1"/>
</dbReference>
<feature type="non-terminal residue" evidence="4">
    <location>
        <position position="1"/>
    </location>
</feature>
<gene>
    <name evidence="4" type="ORF">OFUS_LOCUS18145</name>
</gene>
<keyword evidence="1" id="KW-0433">Leucine-rich repeat</keyword>
<dbReference type="InterPro" id="IPR032675">
    <property type="entry name" value="LRR_dom_sf"/>
</dbReference>
<name>A0A8S4PJG5_OWEFU</name>
<proteinExistence type="predicted"/>
<keyword evidence="5" id="KW-1185">Reference proteome</keyword>
<dbReference type="InterPro" id="IPR001611">
    <property type="entry name" value="Leu-rich_rpt"/>
</dbReference>
<sequence>VSGYLKLFFHPGLCLHIVTRKVFKSARKEFCLSQNQVNVASAPPSRDFHQHSKKMLFQFLCMVGLYCYGCTATPTTTSSPLTSLTWNYKRDVNLTYGMFSNYRNLRQLKLSYNTKILYVQSGAFSGLPLLESLELSYNTFLKIESGAFSGMPSLKRFILRYNDFEIFPTDMFKNLTS</sequence>
<keyword evidence="2" id="KW-0732">Signal</keyword>
<evidence type="ECO:0000256" key="2">
    <source>
        <dbReference type="ARBA" id="ARBA00022729"/>
    </source>
</evidence>
<comment type="caution">
    <text evidence="4">The sequence shown here is derived from an EMBL/GenBank/DDBJ whole genome shotgun (WGS) entry which is preliminary data.</text>
</comment>